<feature type="compositionally biased region" description="Polar residues" evidence="2">
    <location>
        <begin position="140"/>
        <end position="151"/>
    </location>
</feature>
<keyword evidence="1" id="KW-0175">Coiled coil</keyword>
<feature type="region of interest" description="Disordered" evidence="2">
    <location>
        <begin position="18"/>
        <end position="48"/>
    </location>
</feature>
<evidence type="ECO:0000256" key="2">
    <source>
        <dbReference type="SAM" id="MobiDB-lite"/>
    </source>
</evidence>
<name>A0A8J2Q3W8_9BILA</name>
<accession>A0A8J2Q3W8</accession>
<feature type="region of interest" description="Disordered" evidence="2">
    <location>
        <begin position="132"/>
        <end position="151"/>
    </location>
</feature>
<gene>
    <name evidence="3" type="ORF">CJOHNSTONI_LOCUS9476</name>
</gene>
<sequence length="376" mass="42864">MSNFLKMFRLKKTTEKDNFNTGYDEEKTKYRNKESHGNGSSRRDKRISRIRSIDDSLLKPAAAYHTVTQSRQSKTSRSCVGRDEYDKYDRFRHSIDFHNRGSARCAKRSHAENDRLHDRVSMFTRNNYDSEILDSDDSYDSQNGSGTNNDDTVQALEMKLDALLYRLRREEERKNSYKQKLMSERIVRQHVESKFVEDIHRLTQLVEMLKNEQKSYRNRISALEKQLKQPGPKLMTDSFKKLFCSPPSTSNGQSSVLAMTELACSATSGSTVPLPSTIHCSTINEGSVDEVRNFRINEVTSSVEAERYTISGSSFSTRENEGTTLEETLRAIDRATAAETTVSHGFGDKVITSGIRRSSSDTKLGQRDILLKSTNI</sequence>
<reference evidence="3" key="1">
    <citation type="submission" date="2021-09" db="EMBL/GenBank/DDBJ databases">
        <authorList>
            <consortium name="Pathogen Informatics"/>
        </authorList>
    </citation>
    <scope>NUCLEOTIDE SEQUENCE</scope>
</reference>
<dbReference type="OrthoDB" id="5821869at2759"/>
<protein>
    <submittedName>
        <fullName evidence="3">Uncharacterized protein</fullName>
    </submittedName>
</protein>
<dbReference type="EMBL" id="CAKAEH010001869">
    <property type="protein sequence ID" value="CAG9539916.1"/>
    <property type="molecule type" value="Genomic_DNA"/>
</dbReference>
<feature type="compositionally biased region" description="Basic and acidic residues" evidence="2">
    <location>
        <begin position="18"/>
        <end position="36"/>
    </location>
</feature>
<evidence type="ECO:0000313" key="4">
    <source>
        <dbReference type="Proteomes" id="UP000746747"/>
    </source>
</evidence>
<feature type="coiled-coil region" evidence="1">
    <location>
        <begin position="153"/>
        <end position="226"/>
    </location>
</feature>
<dbReference type="AlphaFoldDB" id="A0A8J2Q3W8"/>
<keyword evidence="4" id="KW-1185">Reference proteome</keyword>
<proteinExistence type="predicted"/>
<evidence type="ECO:0000256" key="1">
    <source>
        <dbReference type="SAM" id="Coils"/>
    </source>
</evidence>
<comment type="caution">
    <text evidence="3">The sequence shown here is derived from an EMBL/GenBank/DDBJ whole genome shotgun (WGS) entry which is preliminary data.</text>
</comment>
<evidence type="ECO:0000313" key="3">
    <source>
        <dbReference type="EMBL" id="CAG9539916.1"/>
    </source>
</evidence>
<organism evidence="3 4">
    <name type="scientific">Cercopithifilaria johnstoni</name>
    <dbReference type="NCBI Taxonomy" id="2874296"/>
    <lineage>
        <taxon>Eukaryota</taxon>
        <taxon>Metazoa</taxon>
        <taxon>Ecdysozoa</taxon>
        <taxon>Nematoda</taxon>
        <taxon>Chromadorea</taxon>
        <taxon>Rhabditida</taxon>
        <taxon>Spirurina</taxon>
        <taxon>Spiruromorpha</taxon>
        <taxon>Filarioidea</taxon>
        <taxon>Onchocercidae</taxon>
        <taxon>Cercopithifilaria</taxon>
    </lineage>
</organism>
<dbReference type="Proteomes" id="UP000746747">
    <property type="component" value="Unassembled WGS sequence"/>
</dbReference>